<name>A0A845BLT5_9NEIS</name>
<gene>
    <name evidence="1" type="ORF">GQF02_05155</name>
</gene>
<dbReference type="AlphaFoldDB" id="A0A845BLT5"/>
<dbReference type="RefSeq" id="WP_160795336.1">
    <property type="nucleotide sequence ID" value="NZ_WSSB01000003.1"/>
</dbReference>
<dbReference type="EMBL" id="WSSB01000003">
    <property type="protein sequence ID" value="MXR36360.1"/>
    <property type="molecule type" value="Genomic_DNA"/>
</dbReference>
<protein>
    <submittedName>
        <fullName evidence="1">Uncharacterized protein</fullName>
    </submittedName>
</protein>
<dbReference type="Proteomes" id="UP000467214">
    <property type="component" value="Unassembled WGS sequence"/>
</dbReference>
<proteinExistence type="predicted"/>
<accession>A0A845BLT5</accession>
<comment type="caution">
    <text evidence="1">The sequence shown here is derived from an EMBL/GenBank/DDBJ whole genome shotgun (WGS) entry which is preliminary data.</text>
</comment>
<reference evidence="1 2" key="1">
    <citation type="submission" date="2019-12" db="EMBL/GenBank/DDBJ databases">
        <title>Neisseriaceae gen. nov. sp. Genome sequencing and assembly.</title>
        <authorList>
            <person name="Liu Z."/>
            <person name="Li A."/>
        </authorList>
    </citation>
    <scope>NUCLEOTIDE SEQUENCE [LARGE SCALE GENOMIC DNA]</scope>
    <source>
        <strain evidence="1 2">B2N2-7</strain>
    </source>
</reference>
<keyword evidence="2" id="KW-1185">Reference proteome</keyword>
<evidence type="ECO:0000313" key="1">
    <source>
        <dbReference type="EMBL" id="MXR36360.1"/>
    </source>
</evidence>
<sequence length="68" mass="7336">MNSKQKSNDVRLSPAGHAIRGNCACELPPAVRELADLLAELACSQLKKQQALQPLEEAAHSEKKGDRA</sequence>
<organism evidence="1 2">
    <name type="scientific">Craterilacuibacter sinensis</name>
    <dbReference type="NCBI Taxonomy" id="2686017"/>
    <lineage>
        <taxon>Bacteria</taxon>
        <taxon>Pseudomonadati</taxon>
        <taxon>Pseudomonadota</taxon>
        <taxon>Betaproteobacteria</taxon>
        <taxon>Neisseriales</taxon>
        <taxon>Neisseriaceae</taxon>
        <taxon>Craterilacuibacter</taxon>
    </lineage>
</organism>
<evidence type="ECO:0000313" key="2">
    <source>
        <dbReference type="Proteomes" id="UP000467214"/>
    </source>
</evidence>